<evidence type="ECO:0000256" key="2">
    <source>
        <dbReference type="ARBA" id="ARBA00001946"/>
    </source>
</evidence>
<keyword evidence="8 11" id="KW-0067">ATP-binding</keyword>
<dbReference type="HAMAP" id="MF_00228">
    <property type="entry name" value="Thz_kinase"/>
    <property type="match status" value="1"/>
</dbReference>
<comment type="catalytic activity">
    <reaction evidence="1 11">
        <text>5-(2-hydroxyethyl)-4-methylthiazole + ATP = 4-methyl-5-(2-phosphooxyethyl)-thiazole + ADP + H(+)</text>
        <dbReference type="Rhea" id="RHEA:24212"/>
        <dbReference type="ChEBI" id="CHEBI:15378"/>
        <dbReference type="ChEBI" id="CHEBI:17957"/>
        <dbReference type="ChEBI" id="CHEBI:30616"/>
        <dbReference type="ChEBI" id="CHEBI:58296"/>
        <dbReference type="ChEBI" id="CHEBI:456216"/>
        <dbReference type="EC" id="2.7.1.50"/>
    </reaction>
</comment>
<dbReference type="GO" id="GO:0000287">
    <property type="term" value="F:magnesium ion binding"/>
    <property type="evidence" value="ECO:0007669"/>
    <property type="project" value="UniProtKB-UniRule"/>
</dbReference>
<evidence type="ECO:0000256" key="10">
    <source>
        <dbReference type="ARBA" id="ARBA00022977"/>
    </source>
</evidence>
<dbReference type="NCBIfam" id="NF006830">
    <property type="entry name" value="PRK09355.1"/>
    <property type="match status" value="1"/>
</dbReference>
<dbReference type="CDD" id="cd01170">
    <property type="entry name" value="THZ_kinase"/>
    <property type="match status" value="1"/>
</dbReference>
<feature type="binding site" evidence="11">
    <location>
        <position position="180"/>
    </location>
    <ligand>
        <name>ATP</name>
        <dbReference type="ChEBI" id="CHEBI:30616"/>
    </ligand>
</feature>
<dbReference type="EC" id="2.7.1.50" evidence="11"/>
<evidence type="ECO:0000313" key="12">
    <source>
        <dbReference type="EMBL" id="KWZ78661.1"/>
    </source>
</evidence>
<comment type="cofactor">
    <cofactor evidence="2 11">
        <name>Mg(2+)</name>
        <dbReference type="ChEBI" id="CHEBI:18420"/>
    </cofactor>
</comment>
<feature type="binding site" evidence="11">
    <location>
        <position position="134"/>
    </location>
    <ligand>
        <name>ATP</name>
        <dbReference type="ChEBI" id="CHEBI:30616"/>
    </ligand>
</feature>
<dbReference type="PIRSF" id="PIRSF000513">
    <property type="entry name" value="Thz_kinase"/>
    <property type="match status" value="1"/>
</dbReference>
<dbReference type="PRINTS" id="PR01099">
    <property type="entry name" value="HYETHTZKNASE"/>
</dbReference>
<keyword evidence="4 11" id="KW-0808">Transferase</keyword>
<dbReference type="GO" id="GO:0005524">
    <property type="term" value="F:ATP binding"/>
    <property type="evidence" value="ECO:0007669"/>
    <property type="project" value="UniProtKB-UniRule"/>
</dbReference>
<dbReference type="GO" id="GO:0009229">
    <property type="term" value="P:thiamine diphosphate biosynthetic process"/>
    <property type="evidence" value="ECO:0007669"/>
    <property type="project" value="UniProtKB-UniRule"/>
</dbReference>
<dbReference type="AlphaFoldDB" id="A0A133KGH9"/>
<name>A0A133KGH9_HEYCO</name>
<evidence type="ECO:0000256" key="6">
    <source>
        <dbReference type="ARBA" id="ARBA00022741"/>
    </source>
</evidence>
<accession>A0A133KGH9</accession>
<evidence type="ECO:0000313" key="13">
    <source>
        <dbReference type="Proteomes" id="UP000070376"/>
    </source>
</evidence>
<dbReference type="GO" id="GO:0009228">
    <property type="term" value="P:thiamine biosynthetic process"/>
    <property type="evidence" value="ECO:0007669"/>
    <property type="project" value="UniProtKB-KW"/>
</dbReference>
<evidence type="ECO:0000256" key="1">
    <source>
        <dbReference type="ARBA" id="ARBA00001771"/>
    </source>
</evidence>
<evidence type="ECO:0000256" key="5">
    <source>
        <dbReference type="ARBA" id="ARBA00022723"/>
    </source>
</evidence>
<dbReference type="InterPro" id="IPR000417">
    <property type="entry name" value="Hyethyz_kinase"/>
</dbReference>
<organism evidence="12 13">
    <name type="scientific">Heyndrickxia coagulans</name>
    <name type="common">Weizmannia coagulans</name>
    <dbReference type="NCBI Taxonomy" id="1398"/>
    <lineage>
        <taxon>Bacteria</taxon>
        <taxon>Bacillati</taxon>
        <taxon>Bacillota</taxon>
        <taxon>Bacilli</taxon>
        <taxon>Bacillales</taxon>
        <taxon>Bacillaceae</taxon>
        <taxon>Heyndrickxia</taxon>
    </lineage>
</organism>
<keyword evidence="9 11" id="KW-0460">Magnesium</keyword>
<dbReference type="Pfam" id="PF02110">
    <property type="entry name" value="HK"/>
    <property type="match status" value="1"/>
</dbReference>
<dbReference type="Proteomes" id="UP000070376">
    <property type="component" value="Unassembled WGS sequence"/>
</dbReference>
<dbReference type="PATRIC" id="fig|1398.22.peg.2948"/>
<dbReference type="InterPro" id="IPR029056">
    <property type="entry name" value="Ribokinase-like"/>
</dbReference>
<feature type="binding site" evidence="11">
    <location>
        <position position="58"/>
    </location>
    <ligand>
        <name>substrate</name>
    </ligand>
</feature>
<comment type="similarity">
    <text evidence="11">Belongs to the Thz kinase family.</text>
</comment>
<evidence type="ECO:0000256" key="4">
    <source>
        <dbReference type="ARBA" id="ARBA00022679"/>
    </source>
</evidence>
<evidence type="ECO:0000256" key="9">
    <source>
        <dbReference type="ARBA" id="ARBA00022842"/>
    </source>
</evidence>
<dbReference type="NCBIfam" id="TIGR00694">
    <property type="entry name" value="thiM"/>
    <property type="match status" value="1"/>
</dbReference>
<comment type="function">
    <text evidence="11">Catalyzes the phosphorylation of the hydroxyl group of 4-methyl-5-beta-hydroxyethylthiazole (THZ).</text>
</comment>
<evidence type="ECO:0000256" key="11">
    <source>
        <dbReference type="HAMAP-Rule" id="MF_00228"/>
    </source>
</evidence>
<dbReference type="EMBL" id="LRPN01000139">
    <property type="protein sequence ID" value="KWZ78661.1"/>
    <property type="molecule type" value="Genomic_DNA"/>
</dbReference>
<evidence type="ECO:0000256" key="3">
    <source>
        <dbReference type="ARBA" id="ARBA00004868"/>
    </source>
</evidence>
<keyword evidence="6 11" id="KW-0547">Nucleotide-binding</keyword>
<keyword evidence="10 11" id="KW-0784">Thiamine biosynthesis</keyword>
<comment type="caution">
    <text evidence="12">The sequence shown here is derived from an EMBL/GenBank/DDBJ whole genome shotgun (WGS) entry which is preliminary data.</text>
</comment>
<keyword evidence="5 11" id="KW-0479">Metal-binding</keyword>
<feature type="binding site" evidence="11">
    <location>
        <position position="207"/>
    </location>
    <ligand>
        <name>substrate</name>
    </ligand>
</feature>
<comment type="pathway">
    <text evidence="3 11">Cofactor biosynthesis; thiamine diphosphate biosynthesis; 4-methyl-5-(2-phosphoethyl)-thiazole from 5-(2-hydroxyethyl)-4-methylthiazole: step 1/1.</text>
</comment>
<protein>
    <recommendedName>
        <fullName evidence="11">Hydroxyethylthiazole kinase</fullName>
        <ecNumber evidence="11">2.7.1.50</ecNumber>
    </recommendedName>
    <alternativeName>
        <fullName evidence="11">4-methyl-5-beta-hydroxyethylthiazole kinase</fullName>
        <shortName evidence="11">TH kinase</shortName>
        <shortName evidence="11">Thz kinase</shortName>
    </alternativeName>
</protein>
<gene>
    <name evidence="11" type="primary">thiM</name>
    <name evidence="12" type="ORF">HMPREF3213_02945</name>
</gene>
<dbReference type="SUPFAM" id="SSF53613">
    <property type="entry name" value="Ribokinase-like"/>
    <property type="match status" value="1"/>
</dbReference>
<evidence type="ECO:0000256" key="7">
    <source>
        <dbReference type="ARBA" id="ARBA00022777"/>
    </source>
</evidence>
<dbReference type="UniPathway" id="UPA00060">
    <property type="reaction ID" value="UER00139"/>
</dbReference>
<proteinExistence type="inferred from homology"/>
<evidence type="ECO:0000256" key="8">
    <source>
        <dbReference type="ARBA" id="ARBA00022840"/>
    </source>
</evidence>
<sequence>MRDNCTLLKEGMEMEKEKPIELLEKIREANPLIHNITNIVVANFTANGLLALGASPVMADAVEEVADMAKAANAVVLNIGTLNEKAVEAMILAGKSANENGVPVVLDPVAAGSTRYRTETAKKLLKEIRFTSIRGNAGEIANLIGIDAKVKGVDAGDTGLDTGELALKAAKTLHTTVVVSGKTDAVSNGTNLYLVHNGHPLLTKVTGTGCLLSAVCGAFLAVEKDPVQASVSALAIYGAAAEIAREKTGGDLPGSFQMAFLDQLAEIGAEEIQKYASKYASFEKKEG</sequence>
<dbReference type="Gene3D" id="3.40.1190.20">
    <property type="match status" value="1"/>
</dbReference>
<keyword evidence="7 11" id="KW-0418">Kinase</keyword>
<reference evidence="13" key="1">
    <citation type="submission" date="2016-01" db="EMBL/GenBank/DDBJ databases">
        <authorList>
            <person name="Mitreva M."/>
            <person name="Pepin K.H."/>
            <person name="Mihindukulasuriya K.A."/>
            <person name="Fulton R."/>
            <person name="Fronick C."/>
            <person name="O'Laughlin M."/>
            <person name="Miner T."/>
            <person name="Herter B."/>
            <person name="Rosa B.A."/>
            <person name="Cordes M."/>
            <person name="Tomlinson C."/>
            <person name="Wollam A."/>
            <person name="Palsikar V.B."/>
            <person name="Mardis E.R."/>
            <person name="Wilson R.K."/>
        </authorList>
    </citation>
    <scope>NUCLEOTIDE SEQUENCE [LARGE SCALE GENOMIC DNA]</scope>
    <source>
        <strain evidence="13">GED7749B</strain>
    </source>
</reference>
<dbReference type="GO" id="GO:0004417">
    <property type="term" value="F:hydroxyethylthiazole kinase activity"/>
    <property type="evidence" value="ECO:0007669"/>
    <property type="project" value="UniProtKB-UniRule"/>
</dbReference>